<dbReference type="Proteomes" id="UP001479436">
    <property type="component" value="Unassembled WGS sequence"/>
</dbReference>
<name>A0ABR2WHC1_9FUNG</name>
<evidence type="ECO:0000313" key="2">
    <source>
        <dbReference type="Proteomes" id="UP001479436"/>
    </source>
</evidence>
<proteinExistence type="predicted"/>
<comment type="caution">
    <text evidence="1">The sequence shown here is derived from an EMBL/GenBank/DDBJ whole genome shotgun (WGS) entry which is preliminary data.</text>
</comment>
<dbReference type="EMBL" id="JASJQH010001695">
    <property type="protein sequence ID" value="KAK9760927.1"/>
    <property type="molecule type" value="Genomic_DNA"/>
</dbReference>
<evidence type="ECO:0000313" key="1">
    <source>
        <dbReference type="EMBL" id="KAK9760927.1"/>
    </source>
</evidence>
<organism evidence="1 2">
    <name type="scientific">Basidiobolus ranarum</name>
    <dbReference type="NCBI Taxonomy" id="34480"/>
    <lineage>
        <taxon>Eukaryota</taxon>
        <taxon>Fungi</taxon>
        <taxon>Fungi incertae sedis</taxon>
        <taxon>Zoopagomycota</taxon>
        <taxon>Entomophthoromycotina</taxon>
        <taxon>Basidiobolomycetes</taxon>
        <taxon>Basidiobolales</taxon>
        <taxon>Basidiobolaceae</taxon>
        <taxon>Basidiobolus</taxon>
    </lineage>
</organism>
<sequence>MYLVDLGQENFDTWLLQQYIQYALDCGYPLLLRMLMPSLPRNQIKSLNTSTICYYQNLDMVECVLGLGIVQTLSFRNVTSIPSPSIIRNLIERNVVVSNDSNLLKWSQETEFAIQQEIVADYLKLKRDPPTPETLLTLVHSIHRSIPSKLHLKSQLEDAHISKQDTRFALGDALGFDPPLYGYFSDYEYLFSEDSRSILQRVNLLILLKELDPDRHTRNDVSINYKLSCANSINQIQ</sequence>
<accession>A0ABR2WHC1</accession>
<gene>
    <name evidence="1" type="ORF">K7432_014574</name>
</gene>
<reference evidence="1 2" key="1">
    <citation type="submission" date="2023-04" db="EMBL/GenBank/DDBJ databases">
        <title>Genome of Basidiobolus ranarum AG-B5.</title>
        <authorList>
            <person name="Stajich J.E."/>
            <person name="Carter-House D."/>
            <person name="Gryganskyi A."/>
        </authorList>
    </citation>
    <scope>NUCLEOTIDE SEQUENCE [LARGE SCALE GENOMIC DNA]</scope>
    <source>
        <strain evidence="1 2">AG-B5</strain>
    </source>
</reference>
<protein>
    <submittedName>
        <fullName evidence="1">Uncharacterized protein</fullName>
    </submittedName>
</protein>
<keyword evidence="2" id="KW-1185">Reference proteome</keyword>